<proteinExistence type="predicted"/>
<dbReference type="EMBL" id="JABSTR010000011">
    <property type="protein sequence ID" value="KAH9382360.1"/>
    <property type="molecule type" value="Genomic_DNA"/>
</dbReference>
<organism evidence="1 2">
    <name type="scientific">Haemaphysalis longicornis</name>
    <name type="common">Bush tick</name>
    <dbReference type="NCBI Taxonomy" id="44386"/>
    <lineage>
        <taxon>Eukaryota</taxon>
        <taxon>Metazoa</taxon>
        <taxon>Ecdysozoa</taxon>
        <taxon>Arthropoda</taxon>
        <taxon>Chelicerata</taxon>
        <taxon>Arachnida</taxon>
        <taxon>Acari</taxon>
        <taxon>Parasitiformes</taxon>
        <taxon>Ixodida</taxon>
        <taxon>Ixodoidea</taxon>
        <taxon>Ixodidae</taxon>
        <taxon>Haemaphysalinae</taxon>
        <taxon>Haemaphysalis</taxon>
    </lineage>
</organism>
<dbReference type="AlphaFoldDB" id="A0A9J6H5J4"/>
<sequence length="199" mass="21778">MTKLDPAELQDAICATADDQILAAYLILKVSPTSNTLIVSTCDTKQAARLLRMQLLPLRSCAPLPIKAHQVPATGMSRGHACRGCRASETSETLANALVSDGVETLMARPMGKNAPKPPREVLYWSFVKRGERQEQRPLVCLRCHKPRHKKATCPLEQTVCGSAGEHMSRHLKTVRIQMKSFAQAAGKRGTWLLSSPAP</sequence>
<gene>
    <name evidence="1" type="ORF">HPB48_022411</name>
</gene>
<keyword evidence="2" id="KW-1185">Reference proteome</keyword>
<accession>A0A9J6H5J4</accession>
<protein>
    <submittedName>
        <fullName evidence="1">Uncharacterized protein</fullName>
    </submittedName>
</protein>
<name>A0A9J6H5J4_HAELO</name>
<evidence type="ECO:0000313" key="1">
    <source>
        <dbReference type="EMBL" id="KAH9382360.1"/>
    </source>
</evidence>
<dbReference type="Proteomes" id="UP000821853">
    <property type="component" value="Chromosome 9"/>
</dbReference>
<reference evidence="1 2" key="1">
    <citation type="journal article" date="2020" name="Cell">
        <title>Large-Scale Comparative Analyses of Tick Genomes Elucidate Their Genetic Diversity and Vector Capacities.</title>
        <authorList>
            <consortium name="Tick Genome and Microbiome Consortium (TIGMIC)"/>
            <person name="Jia N."/>
            <person name="Wang J."/>
            <person name="Shi W."/>
            <person name="Du L."/>
            <person name="Sun Y."/>
            <person name="Zhan W."/>
            <person name="Jiang J.F."/>
            <person name="Wang Q."/>
            <person name="Zhang B."/>
            <person name="Ji P."/>
            <person name="Bell-Sakyi L."/>
            <person name="Cui X.M."/>
            <person name="Yuan T.T."/>
            <person name="Jiang B.G."/>
            <person name="Yang W.F."/>
            <person name="Lam T.T."/>
            <person name="Chang Q.C."/>
            <person name="Ding S.J."/>
            <person name="Wang X.J."/>
            <person name="Zhu J.G."/>
            <person name="Ruan X.D."/>
            <person name="Zhao L."/>
            <person name="Wei J.T."/>
            <person name="Ye R.Z."/>
            <person name="Que T.C."/>
            <person name="Du C.H."/>
            <person name="Zhou Y.H."/>
            <person name="Cheng J.X."/>
            <person name="Dai P.F."/>
            <person name="Guo W.B."/>
            <person name="Han X.H."/>
            <person name="Huang E.J."/>
            <person name="Li L.F."/>
            <person name="Wei W."/>
            <person name="Gao Y.C."/>
            <person name="Liu J.Z."/>
            <person name="Shao H.Z."/>
            <person name="Wang X."/>
            <person name="Wang C.C."/>
            <person name="Yang T.C."/>
            <person name="Huo Q.B."/>
            <person name="Li W."/>
            <person name="Chen H.Y."/>
            <person name="Chen S.E."/>
            <person name="Zhou L.G."/>
            <person name="Ni X.B."/>
            <person name="Tian J.H."/>
            <person name="Sheng Y."/>
            <person name="Liu T."/>
            <person name="Pan Y.S."/>
            <person name="Xia L.Y."/>
            <person name="Li J."/>
            <person name="Zhao F."/>
            <person name="Cao W.C."/>
        </authorList>
    </citation>
    <scope>NUCLEOTIDE SEQUENCE [LARGE SCALE GENOMIC DNA]</scope>
    <source>
        <strain evidence="1">HaeL-2018</strain>
    </source>
</reference>
<comment type="caution">
    <text evidence="1">The sequence shown here is derived from an EMBL/GenBank/DDBJ whole genome shotgun (WGS) entry which is preliminary data.</text>
</comment>
<evidence type="ECO:0000313" key="2">
    <source>
        <dbReference type="Proteomes" id="UP000821853"/>
    </source>
</evidence>
<dbReference type="VEuPathDB" id="VectorBase:HLOH_055012"/>
<dbReference type="OrthoDB" id="3039988at2759"/>